<dbReference type="InterPro" id="IPR038336">
    <property type="entry name" value="NET_sf"/>
</dbReference>
<keyword evidence="8" id="KW-0143">Chaperone</keyword>
<evidence type="ECO:0000256" key="3">
    <source>
        <dbReference type="ARBA" id="ARBA00015004"/>
    </source>
</evidence>
<feature type="compositionally biased region" description="Low complexity" evidence="11">
    <location>
        <begin position="9"/>
        <end position="28"/>
    </location>
</feature>
<dbReference type="PROSITE" id="PS50245">
    <property type="entry name" value="CAP_GLY_2"/>
    <property type="match status" value="1"/>
</dbReference>
<accession>A0A1W0X1N6</accession>
<name>A0A1W0X1N6_HYPEX</name>
<evidence type="ECO:0000256" key="11">
    <source>
        <dbReference type="SAM" id="MobiDB-lite"/>
    </source>
</evidence>
<dbReference type="InterPro" id="IPR050935">
    <property type="entry name" value="Bromo_chromatin_reader"/>
</dbReference>
<dbReference type="PANTHER" id="PTHR22880">
    <property type="entry name" value="FALZ-RELATED BROMODOMAIN-CONTAINING PROTEINS"/>
    <property type="match status" value="1"/>
</dbReference>
<dbReference type="SUPFAM" id="SSF52058">
    <property type="entry name" value="L domain-like"/>
    <property type="match status" value="1"/>
</dbReference>
<dbReference type="Gene3D" id="3.10.20.90">
    <property type="entry name" value="Phosphatidylinositol 3-kinase Catalytic Subunit, Chain A, domain 1"/>
    <property type="match status" value="1"/>
</dbReference>
<dbReference type="InterPro" id="IPR036859">
    <property type="entry name" value="CAP-Gly_dom_sf"/>
</dbReference>
<dbReference type="GO" id="GO:0005634">
    <property type="term" value="C:nucleus"/>
    <property type="evidence" value="ECO:0007669"/>
    <property type="project" value="TreeGrafter"/>
</dbReference>
<dbReference type="PROSITE" id="PS51525">
    <property type="entry name" value="NET"/>
    <property type="match status" value="1"/>
</dbReference>
<dbReference type="Gene3D" id="3.80.10.10">
    <property type="entry name" value="Ribonuclease Inhibitor"/>
    <property type="match status" value="2"/>
</dbReference>
<evidence type="ECO:0000256" key="5">
    <source>
        <dbReference type="ARBA" id="ARBA00022614"/>
    </source>
</evidence>
<feature type="compositionally biased region" description="Polar residues" evidence="11">
    <location>
        <begin position="303"/>
        <end position="325"/>
    </location>
</feature>
<dbReference type="SMART" id="SM00369">
    <property type="entry name" value="LRR_TYP"/>
    <property type="match status" value="4"/>
</dbReference>
<dbReference type="Gene3D" id="1.20.1270.220">
    <property type="match status" value="1"/>
</dbReference>
<dbReference type="InterPro" id="IPR003591">
    <property type="entry name" value="Leu-rich_rpt_typical-subtyp"/>
</dbReference>
<feature type="domain" description="Bromo" evidence="12">
    <location>
        <begin position="115"/>
        <end position="187"/>
    </location>
</feature>
<evidence type="ECO:0000256" key="8">
    <source>
        <dbReference type="ARBA" id="ARBA00023186"/>
    </source>
</evidence>
<evidence type="ECO:0000256" key="9">
    <source>
        <dbReference type="ARBA" id="ARBA00030180"/>
    </source>
</evidence>
<protein>
    <recommendedName>
        <fullName evidence="3">Tubulin-specific chaperone E</fullName>
    </recommendedName>
    <alternativeName>
        <fullName evidence="9">Tubulin-folding cofactor E</fullName>
    </alternativeName>
</protein>
<evidence type="ECO:0000259" key="13">
    <source>
        <dbReference type="PROSITE" id="PS50245"/>
    </source>
</evidence>
<reference evidence="16" key="1">
    <citation type="submission" date="2017-01" db="EMBL/GenBank/DDBJ databases">
        <title>Comparative genomics of anhydrobiosis in the tardigrade Hypsibius dujardini.</title>
        <authorList>
            <person name="Yoshida Y."/>
            <person name="Koutsovoulos G."/>
            <person name="Laetsch D."/>
            <person name="Stevens L."/>
            <person name="Kumar S."/>
            <person name="Horikawa D."/>
            <person name="Ishino K."/>
            <person name="Komine S."/>
            <person name="Tomita M."/>
            <person name="Blaxter M."/>
            <person name="Arakawa K."/>
        </authorList>
    </citation>
    <scope>NUCLEOTIDE SEQUENCE [LARGE SCALE GENOMIC DNA]</scope>
    <source>
        <strain evidence="16">Z151</strain>
    </source>
</reference>
<dbReference type="Pfam" id="PF17035">
    <property type="entry name" value="BET"/>
    <property type="match status" value="1"/>
</dbReference>
<proteinExistence type="inferred from homology"/>
<dbReference type="GO" id="GO:0000785">
    <property type="term" value="C:chromatin"/>
    <property type="evidence" value="ECO:0007669"/>
    <property type="project" value="TreeGrafter"/>
</dbReference>
<evidence type="ECO:0000259" key="14">
    <source>
        <dbReference type="PROSITE" id="PS51525"/>
    </source>
</evidence>
<keyword evidence="5" id="KW-0433">Leucine-rich repeat</keyword>
<dbReference type="AlphaFoldDB" id="A0A1W0X1N6"/>
<dbReference type="Gene3D" id="2.30.30.190">
    <property type="entry name" value="CAP Gly-rich-like domain"/>
    <property type="match status" value="1"/>
</dbReference>
<dbReference type="InterPro" id="IPR001611">
    <property type="entry name" value="Leu-rich_rpt"/>
</dbReference>
<dbReference type="Gene3D" id="1.20.920.10">
    <property type="entry name" value="Bromodomain-like"/>
    <property type="match status" value="1"/>
</dbReference>
<gene>
    <name evidence="15" type="ORF">BV898_04585</name>
</gene>
<dbReference type="SUPFAM" id="SSF74924">
    <property type="entry name" value="Cap-Gly domain"/>
    <property type="match status" value="1"/>
</dbReference>
<evidence type="ECO:0000256" key="1">
    <source>
        <dbReference type="ARBA" id="ARBA00004496"/>
    </source>
</evidence>
<feature type="compositionally biased region" description="Basic and acidic residues" evidence="11">
    <location>
        <begin position="240"/>
        <end position="250"/>
    </location>
</feature>
<evidence type="ECO:0000313" key="16">
    <source>
        <dbReference type="Proteomes" id="UP000192578"/>
    </source>
</evidence>
<sequence length="936" mass="104412">MDMPGPLQLSPRSSSKSGSSSGSTSGRTLPDRGLAHRELRLLQTDSSLGKGDVIIVDRKRSRKTVDRLELTMTNRLPQHLSTKKASGQLRATIEEGEPTCGLEHCKRLVADLMSKHGQYSWPFHHPVDAEALACPDYYDVIKHPQDLSTIRSRLDGGVYASVADFAKDIRQMFANCYLYNNPAHNVVALGKKLQAIFERHMHNMPQIFVNSSGNYFRTSPTTSIQVADVAQQIQHATSLTRDRTVDRVESADSTSKTTQQLDHGLSQSDRVNVKSGHKKSHKKRKTDALNLTPPIGSVPSPFFSPTGSASSSGNGNRPATASSGYVSDEEEDLGVMSRSEIRALSYRVSILPPRQLVAIVEIVQRYEKDFLDYEKDDIELDFDKLKQSTLRAIDAFIRKKSSDVIDVAAKKQANAQDAEKSAAVNGEVLEPYRPSEGQDSSDDDDWGSLRFVGSLESVSCQPGIWAGVEWDQEKPGLHDGTLKGKRFFQARQSSASFILASKLSWGITALDAVREKYGTAKPEDMEIGVRFGMKDVVAVGWEKVLKKVNELDQLHHVDLTGLNVNDHDTTSLSSIVPNVETLSIGKSLISSWSAVMKLISGLTNLNTLNLTDNRLSIDTEDTVPNVKRLVLSQNALLWRDVLRIMHCFPDLEELYLSENQISEISSTAEFSQSRIAVIDLDSQRQPLSDWNEILKLGDMPNLRTLQLSGNQFRSILVSPSAAIFRSLTHLTLRLNEIADWRSISSLNHLPRLENLKINSNPILESVPPETARQWVIARIAGLRMLNQTPVTCSERRDSELDYMRRYGADWLGIVNSQPVDPDRLAAFLAEHPRYQAILGKFGPLEAGEVQSAPKQLKDSLIKVTLQFEEKRQEKSLPLTITVMKLKRIAERLFRLPETGQLWYSTPAKPGMRYVLDDDQKDIAHYDIKSGDVIVIS</sequence>
<evidence type="ECO:0000256" key="7">
    <source>
        <dbReference type="ARBA" id="ARBA00023117"/>
    </source>
</evidence>
<dbReference type="InterPro" id="IPR032675">
    <property type="entry name" value="LRR_dom_sf"/>
</dbReference>
<feature type="region of interest" description="Disordered" evidence="11">
    <location>
        <begin position="237"/>
        <end position="330"/>
    </location>
</feature>
<dbReference type="PRINTS" id="PR00503">
    <property type="entry name" value="BROMODOMAIN"/>
</dbReference>
<dbReference type="Proteomes" id="UP000192578">
    <property type="component" value="Unassembled WGS sequence"/>
</dbReference>
<feature type="region of interest" description="Disordered" evidence="11">
    <location>
        <begin position="416"/>
        <end position="444"/>
    </location>
</feature>
<evidence type="ECO:0000256" key="2">
    <source>
        <dbReference type="ARBA" id="ARBA00006286"/>
    </source>
</evidence>
<dbReference type="SMART" id="SM00297">
    <property type="entry name" value="BROMO"/>
    <property type="match status" value="1"/>
</dbReference>
<dbReference type="SMART" id="SM01052">
    <property type="entry name" value="CAP_GLY"/>
    <property type="match status" value="1"/>
</dbReference>
<dbReference type="Pfam" id="PF01302">
    <property type="entry name" value="CAP_GLY"/>
    <property type="match status" value="1"/>
</dbReference>
<evidence type="ECO:0000256" key="6">
    <source>
        <dbReference type="ARBA" id="ARBA00022737"/>
    </source>
</evidence>
<comment type="subcellular location">
    <subcellularLocation>
        <location evidence="1">Cytoplasm</location>
    </subcellularLocation>
</comment>
<dbReference type="InterPro" id="IPR044079">
    <property type="entry name" value="Ubl_TBCE"/>
</dbReference>
<comment type="caution">
    <text evidence="15">The sequence shown here is derived from an EMBL/GenBank/DDBJ whole genome shotgun (WGS) entry which is preliminary data.</text>
</comment>
<comment type="similarity">
    <text evidence="2">Belongs to the TBCE family.</text>
</comment>
<keyword evidence="7 10" id="KW-0103">Bromodomain</keyword>
<organism evidence="15 16">
    <name type="scientific">Hypsibius exemplaris</name>
    <name type="common">Freshwater tardigrade</name>
    <dbReference type="NCBI Taxonomy" id="2072580"/>
    <lineage>
        <taxon>Eukaryota</taxon>
        <taxon>Metazoa</taxon>
        <taxon>Ecdysozoa</taxon>
        <taxon>Tardigrada</taxon>
        <taxon>Eutardigrada</taxon>
        <taxon>Parachela</taxon>
        <taxon>Hypsibioidea</taxon>
        <taxon>Hypsibiidae</taxon>
        <taxon>Hypsibius</taxon>
    </lineage>
</organism>
<dbReference type="EMBL" id="MTYJ01000023">
    <property type="protein sequence ID" value="OQV21376.1"/>
    <property type="molecule type" value="Genomic_DNA"/>
</dbReference>
<evidence type="ECO:0000256" key="10">
    <source>
        <dbReference type="PROSITE-ProRule" id="PRU00035"/>
    </source>
</evidence>
<dbReference type="PROSITE" id="PS51450">
    <property type="entry name" value="LRR"/>
    <property type="match status" value="2"/>
</dbReference>
<dbReference type="InterPro" id="IPR027353">
    <property type="entry name" value="NET_dom"/>
</dbReference>
<dbReference type="GO" id="GO:0006338">
    <property type="term" value="P:chromatin remodeling"/>
    <property type="evidence" value="ECO:0007669"/>
    <property type="project" value="TreeGrafter"/>
</dbReference>
<dbReference type="Pfam" id="PF00439">
    <property type="entry name" value="Bromodomain"/>
    <property type="match status" value="1"/>
</dbReference>
<dbReference type="PANTHER" id="PTHR22880:SF225">
    <property type="entry name" value="BROMODOMAIN-CONTAINING PROTEIN BET-1-RELATED"/>
    <property type="match status" value="1"/>
</dbReference>
<dbReference type="GO" id="GO:0006355">
    <property type="term" value="P:regulation of DNA-templated transcription"/>
    <property type="evidence" value="ECO:0007669"/>
    <property type="project" value="TreeGrafter"/>
</dbReference>
<evidence type="ECO:0000256" key="4">
    <source>
        <dbReference type="ARBA" id="ARBA00022490"/>
    </source>
</evidence>
<dbReference type="CDD" id="cd17044">
    <property type="entry name" value="Ubl_TBCE"/>
    <property type="match status" value="1"/>
</dbReference>
<keyword evidence="4" id="KW-0963">Cytoplasm</keyword>
<evidence type="ECO:0000313" key="15">
    <source>
        <dbReference type="EMBL" id="OQV21376.1"/>
    </source>
</evidence>
<feature type="region of interest" description="Disordered" evidence="11">
    <location>
        <begin position="1"/>
        <end position="32"/>
    </location>
</feature>
<dbReference type="OrthoDB" id="5273213at2759"/>
<dbReference type="PROSITE" id="PS50014">
    <property type="entry name" value="BROMODOMAIN_2"/>
    <property type="match status" value="1"/>
</dbReference>
<keyword evidence="16" id="KW-1185">Reference proteome</keyword>
<dbReference type="InterPro" id="IPR036427">
    <property type="entry name" value="Bromodomain-like_sf"/>
</dbReference>
<feature type="domain" description="NET" evidence="14">
    <location>
        <begin position="326"/>
        <end position="408"/>
    </location>
</feature>
<feature type="domain" description="CAP-Gly" evidence="13">
    <location>
        <begin position="456"/>
        <end position="499"/>
    </location>
</feature>
<dbReference type="SUPFAM" id="SSF54236">
    <property type="entry name" value="Ubiquitin-like"/>
    <property type="match status" value="1"/>
</dbReference>
<keyword evidence="6" id="KW-0677">Repeat</keyword>
<feature type="compositionally biased region" description="Polar residues" evidence="11">
    <location>
        <begin position="251"/>
        <end position="270"/>
    </location>
</feature>
<dbReference type="InterPro" id="IPR001487">
    <property type="entry name" value="Bromodomain"/>
</dbReference>
<evidence type="ECO:0000259" key="12">
    <source>
        <dbReference type="PROSITE" id="PS50014"/>
    </source>
</evidence>
<dbReference type="SUPFAM" id="SSF47370">
    <property type="entry name" value="Bromodomain"/>
    <property type="match status" value="1"/>
</dbReference>
<dbReference type="GO" id="GO:0005737">
    <property type="term" value="C:cytoplasm"/>
    <property type="evidence" value="ECO:0007669"/>
    <property type="project" value="UniProtKB-SubCell"/>
</dbReference>
<dbReference type="InterPro" id="IPR029071">
    <property type="entry name" value="Ubiquitin-like_domsf"/>
</dbReference>
<dbReference type="InterPro" id="IPR000938">
    <property type="entry name" value="CAP-Gly_domain"/>
</dbReference>
<feature type="compositionally biased region" description="Basic residues" evidence="11">
    <location>
        <begin position="275"/>
        <end position="285"/>
    </location>
</feature>